<protein>
    <recommendedName>
        <fullName evidence="3">Transposase</fullName>
    </recommendedName>
</protein>
<dbReference type="EMBL" id="JACKZP010000004">
    <property type="protein sequence ID" value="MBC1300665.1"/>
    <property type="molecule type" value="Genomic_DNA"/>
</dbReference>
<evidence type="ECO:0000313" key="1">
    <source>
        <dbReference type="EMBL" id="MBC1300665.1"/>
    </source>
</evidence>
<organism evidence="1 2">
    <name type="scientific">Trichormus variabilis N2B</name>
    <dbReference type="NCBI Taxonomy" id="2681315"/>
    <lineage>
        <taxon>Bacteria</taxon>
        <taxon>Bacillati</taxon>
        <taxon>Cyanobacteriota</taxon>
        <taxon>Cyanophyceae</taxon>
        <taxon>Nostocales</taxon>
        <taxon>Nostocaceae</taxon>
        <taxon>Trichormus</taxon>
    </lineage>
</organism>
<gene>
    <name evidence="1" type="ORF">GNE12_01895</name>
</gene>
<evidence type="ECO:0000313" key="2">
    <source>
        <dbReference type="Proteomes" id="UP000570851"/>
    </source>
</evidence>
<dbReference type="GeneID" id="58724053"/>
<sequence>MSVVSGKDKQCPIRYFAQDESRFGLHTLLGRFTTCGVKPIGQWQWLSKAFWLLVFK</sequence>
<dbReference type="RefSeq" id="WP_153228458.1">
    <property type="nucleotide sequence ID" value="NZ_JACKZP010000004.1"/>
</dbReference>
<proteinExistence type="predicted"/>
<keyword evidence="2" id="KW-1185">Reference proteome</keyword>
<reference evidence="1 2" key="1">
    <citation type="submission" date="2019-11" db="EMBL/GenBank/DDBJ databases">
        <title>Comparison of genomes from free-living endosymbiotic cyanobacteria isolated from Azolla.</title>
        <authorList>
            <person name="Thiel T."/>
            <person name="Pratte B."/>
        </authorList>
    </citation>
    <scope>NUCLEOTIDE SEQUENCE [LARGE SCALE GENOMIC DNA]</scope>
    <source>
        <strain evidence="1 2">N2B</strain>
    </source>
</reference>
<dbReference type="Proteomes" id="UP000570851">
    <property type="component" value="Unassembled WGS sequence"/>
</dbReference>
<evidence type="ECO:0008006" key="3">
    <source>
        <dbReference type="Google" id="ProtNLM"/>
    </source>
</evidence>
<comment type="caution">
    <text evidence="1">The sequence shown here is derived from an EMBL/GenBank/DDBJ whole genome shotgun (WGS) entry which is preliminary data.</text>
</comment>
<name>A0ABR6S2N3_ANAVA</name>
<accession>A0ABR6S2N3</accession>